<dbReference type="AlphaFoldDB" id="A0A371INP8"/>
<feature type="domain" description="Metalloprotease TldD/E C-terminal" evidence="1">
    <location>
        <begin position="230"/>
        <end position="433"/>
    </location>
</feature>
<dbReference type="OrthoDB" id="39969at2"/>
<evidence type="ECO:0000313" key="4">
    <source>
        <dbReference type="Proteomes" id="UP000093352"/>
    </source>
</evidence>
<dbReference type="InterPro" id="IPR045569">
    <property type="entry name" value="Metalloprtase-TldD/E_C"/>
</dbReference>
<dbReference type="EMBL" id="VJXW01000004">
    <property type="protein sequence ID" value="TRW27778.1"/>
    <property type="molecule type" value="Genomic_DNA"/>
</dbReference>
<dbReference type="PANTHER" id="PTHR43421:SF1">
    <property type="entry name" value="METALLOPROTEASE PMBA"/>
    <property type="match status" value="1"/>
</dbReference>
<reference evidence="2 4" key="1">
    <citation type="journal article" date="2016" name="Genome Announc.">
        <title>Draft Genome Sequence of Criibacterium bergeronii gen. nov., sp. nov., Strain CCRI-22567T, Isolated from a Vaginal Sample from a Woman with Bacterial Vaginosis.</title>
        <authorList>
            <person name="Maheux A.F."/>
            <person name="Berube E."/>
            <person name="Boudreau D.K."/>
            <person name="Raymond F."/>
            <person name="Corbeil J."/>
            <person name="Roy P.H."/>
            <person name="Boissinot M."/>
            <person name="Omar R.F."/>
        </authorList>
    </citation>
    <scope>NUCLEOTIDE SEQUENCE [LARGE SCALE GENOMIC DNA]</scope>
    <source>
        <strain evidence="2 4">CCRI-22567</strain>
    </source>
</reference>
<dbReference type="STRING" id="1871336.BBG48_07525"/>
<evidence type="ECO:0000313" key="2">
    <source>
        <dbReference type="EMBL" id="RDY22121.1"/>
    </source>
</evidence>
<reference evidence="3 5" key="3">
    <citation type="submission" date="2019-07" db="EMBL/GenBank/DDBJ databases">
        <title>Criibacterium bergeronii gen. nov., sp. nov. isolated from human clinical samples.</title>
        <authorList>
            <person name="Maheux A.F."/>
            <person name="Boudreau D.K."/>
            <person name="Berube E."/>
            <person name="Brodeur S."/>
            <person name="Bernard K.A."/>
            <person name="Abed J.Y."/>
            <person name="Ducrey E."/>
            <person name="Guay E.F."/>
            <person name="Raymond F."/>
            <person name="Corbeil J."/>
            <person name="Domingo M.-C."/>
            <person name="Roy P.H."/>
            <person name="Boissinot M."/>
            <person name="Tocheva E.I."/>
            <person name="Omar R.F."/>
        </authorList>
    </citation>
    <scope>NUCLEOTIDE SEQUENCE [LARGE SCALE GENOMIC DNA]</scope>
    <source>
        <strain evidence="3 5">CCRI-24246</strain>
    </source>
</reference>
<evidence type="ECO:0000313" key="5">
    <source>
        <dbReference type="Proteomes" id="UP000319424"/>
    </source>
</evidence>
<dbReference type="GO" id="GO:0005829">
    <property type="term" value="C:cytosol"/>
    <property type="evidence" value="ECO:0007669"/>
    <property type="project" value="TreeGrafter"/>
</dbReference>
<evidence type="ECO:0000313" key="3">
    <source>
        <dbReference type="EMBL" id="TRW27778.1"/>
    </source>
</evidence>
<dbReference type="GO" id="GO:0008237">
    <property type="term" value="F:metallopeptidase activity"/>
    <property type="evidence" value="ECO:0007669"/>
    <property type="project" value="InterPro"/>
</dbReference>
<dbReference type="Proteomes" id="UP000093352">
    <property type="component" value="Unassembled WGS sequence"/>
</dbReference>
<dbReference type="Proteomes" id="UP000319424">
    <property type="component" value="Unassembled WGS sequence"/>
</dbReference>
<keyword evidence="4" id="KW-1185">Reference proteome</keyword>
<comment type="caution">
    <text evidence="2">The sequence shown here is derived from an EMBL/GenBank/DDBJ whole genome shotgun (WGS) entry which is preliminary data.</text>
</comment>
<sequence length="434" mass="49369">MIEIIKNKLNAEQKITSWVIKKITKTSKELFFIKTKLDMNREVIFTEYQVKIYVDFSQNGVEYTGDVLFTIGQSDSEKEIQDKIDFAVKQAQFVKNKPYKLFDNHTEKLLEIKSQSNIKKFMDKFKDLSDLINHDYKKDGIHSNINSFELFVIDINHKIQNSYGLNLSYDTSKVSFELVTDNDTGKESVEIFTLYDIRDFDIEKIRKIFVEQLTQTDLRAKAVTSPKLENVKVILSNDAVQELLQYYLDKATDQYIFSKLSNYKVGKKIQKETAKNKITLKTIPNLENVVNPQIVDGDGVILKEQIIINNGEVNSIMSGSKIGSYLNMPISGYTANFAVNAGEISEKELRSGDYLEIKMFSSFLTDNATGDFGGEFRLAILHKDAKELPVSGGSLSLNLNDVQDKMIFSKELEQRSYSLAPSVIAFENVSVAGE</sequence>
<dbReference type="PANTHER" id="PTHR43421">
    <property type="entry name" value="METALLOPROTEASE PMBA"/>
    <property type="match status" value="1"/>
</dbReference>
<dbReference type="InterPro" id="IPR047657">
    <property type="entry name" value="PmbA"/>
</dbReference>
<protein>
    <submittedName>
        <fullName evidence="2">Peptidase</fullName>
    </submittedName>
</protein>
<reference evidence="2" key="2">
    <citation type="submission" date="2018-07" db="EMBL/GenBank/DDBJ databases">
        <authorList>
            <person name="Quirk P.G."/>
            <person name="Krulwich T.A."/>
        </authorList>
    </citation>
    <scope>NUCLEOTIDE SEQUENCE</scope>
    <source>
        <strain evidence="2">CCRI-22567</strain>
    </source>
</reference>
<proteinExistence type="predicted"/>
<dbReference type="InterPro" id="IPR036059">
    <property type="entry name" value="TldD/PmbA_sf"/>
</dbReference>
<gene>
    <name evidence="2" type="ORF">BBG48_001895</name>
    <name evidence="3" type="ORF">FL857_04215</name>
</gene>
<dbReference type="SUPFAM" id="SSF111283">
    <property type="entry name" value="Putative modulator of DNA gyrase, PmbA/TldD"/>
    <property type="match status" value="1"/>
</dbReference>
<evidence type="ECO:0000259" key="1">
    <source>
        <dbReference type="Pfam" id="PF19289"/>
    </source>
</evidence>
<dbReference type="Pfam" id="PF19289">
    <property type="entry name" value="PmbA_TldD_3rd"/>
    <property type="match status" value="1"/>
</dbReference>
<accession>A0A371INP8</accession>
<organism evidence="2 4">
    <name type="scientific">Criibacterium bergeronii</name>
    <dbReference type="NCBI Taxonomy" id="1871336"/>
    <lineage>
        <taxon>Bacteria</taxon>
        <taxon>Bacillati</taxon>
        <taxon>Bacillota</taxon>
        <taxon>Clostridia</taxon>
        <taxon>Peptostreptococcales</taxon>
        <taxon>Filifactoraceae</taxon>
        <taxon>Criibacterium</taxon>
    </lineage>
</organism>
<dbReference type="RefSeq" id="WP_094754510.1">
    <property type="nucleotide sequence ID" value="NZ_MBEW02000002.1"/>
</dbReference>
<name>A0A371INP8_9FIRM</name>
<dbReference type="EMBL" id="MBEW02000002">
    <property type="protein sequence ID" value="RDY22121.1"/>
    <property type="molecule type" value="Genomic_DNA"/>
</dbReference>
<dbReference type="GO" id="GO:0006508">
    <property type="term" value="P:proteolysis"/>
    <property type="evidence" value="ECO:0007669"/>
    <property type="project" value="InterPro"/>
</dbReference>